<organism evidence="3 4">
    <name type="scientific">Methanobrevibacter filiformis</name>
    <dbReference type="NCBI Taxonomy" id="55758"/>
    <lineage>
        <taxon>Archaea</taxon>
        <taxon>Methanobacteriati</taxon>
        <taxon>Methanobacteriota</taxon>
        <taxon>Methanomada group</taxon>
        <taxon>Methanobacteria</taxon>
        <taxon>Methanobacteriales</taxon>
        <taxon>Methanobacteriaceae</taxon>
        <taxon>Methanobrevibacter</taxon>
    </lineage>
</organism>
<dbReference type="RefSeq" id="WP_066973862.1">
    <property type="nucleotide sequence ID" value="NZ_LWMT01000282.1"/>
</dbReference>
<feature type="domain" description="UspA" evidence="2">
    <location>
        <begin position="1"/>
        <end position="143"/>
    </location>
</feature>
<evidence type="ECO:0000259" key="2">
    <source>
        <dbReference type="Pfam" id="PF00582"/>
    </source>
</evidence>
<sequence length="143" mass="15535">MYNKILLPTDGQAISEKSLKHAAFIAEASNAEIIIVSVAETSFASGLPVAENLSEIIGALTVMAEDNVKKAEQEIKESYSDIKVKTQVYEGVPADIILKIIDEEDIDLVVFGNSQKSGFQKFLIGSVSDKVIRSNKSSVLFIK</sequence>
<name>A0A165Z5H2_9EURY</name>
<dbReference type="Gene3D" id="3.40.50.620">
    <property type="entry name" value="HUPs"/>
    <property type="match status" value="1"/>
</dbReference>
<accession>A0A165Z5H2</accession>
<protein>
    <submittedName>
        <fullName evidence="3">TRAP-T-associated universal stress protein TeaD</fullName>
    </submittedName>
</protein>
<dbReference type="PATRIC" id="fig|55758.3.peg.2047"/>
<dbReference type="Pfam" id="PF00582">
    <property type="entry name" value="Usp"/>
    <property type="match status" value="1"/>
</dbReference>
<evidence type="ECO:0000313" key="3">
    <source>
        <dbReference type="EMBL" id="KZX10272.1"/>
    </source>
</evidence>
<dbReference type="PRINTS" id="PR01438">
    <property type="entry name" value="UNVRSLSTRESS"/>
</dbReference>
<gene>
    <name evidence="3" type="primary">teaD</name>
    <name evidence="3" type="ORF">MBFIL_18280</name>
</gene>
<dbReference type="InterPro" id="IPR014729">
    <property type="entry name" value="Rossmann-like_a/b/a_fold"/>
</dbReference>
<dbReference type="InterPro" id="IPR006016">
    <property type="entry name" value="UspA"/>
</dbReference>
<keyword evidence="4" id="KW-1185">Reference proteome</keyword>
<dbReference type="PANTHER" id="PTHR46268:SF6">
    <property type="entry name" value="UNIVERSAL STRESS PROTEIN UP12"/>
    <property type="match status" value="1"/>
</dbReference>
<dbReference type="AlphaFoldDB" id="A0A165Z5H2"/>
<evidence type="ECO:0000313" key="4">
    <source>
        <dbReference type="Proteomes" id="UP000077066"/>
    </source>
</evidence>
<comment type="similarity">
    <text evidence="1">Belongs to the universal stress protein A family.</text>
</comment>
<reference evidence="3 4" key="1">
    <citation type="submission" date="2016-04" db="EMBL/GenBank/DDBJ databases">
        <title>Genome sequence of Methanobrevibacter filiformis DSM 11501.</title>
        <authorList>
            <person name="Poehlein A."/>
            <person name="Seedorf H."/>
            <person name="Daniel R."/>
        </authorList>
    </citation>
    <scope>NUCLEOTIDE SEQUENCE [LARGE SCALE GENOMIC DNA]</scope>
    <source>
        <strain evidence="3 4">DSM 11501</strain>
    </source>
</reference>
<comment type="caution">
    <text evidence="3">The sequence shown here is derived from an EMBL/GenBank/DDBJ whole genome shotgun (WGS) entry which is preliminary data.</text>
</comment>
<dbReference type="STRING" id="55758.MBFIL_18280"/>
<dbReference type="InterPro" id="IPR006015">
    <property type="entry name" value="Universal_stress_UspA"/>
</dbReference>
<dbReference type="PANTHER" id="PTHR46268">
    <property type="entry name" value="STRESS RESPONSE PROTEIN NHAX"/>
    <property type="match status" value="1"/>
</dbReference>
<dbReference type="OrthoDB" id="105697at2157"/>
<dbReference type="Proteomes" id="UP000077066">
    <property type="component" value="Unassembled WGS sequence"/>
</dbReference>
<proteinExistence type="inferred from homology"/>
<dbReference type="EMBL" id="LWMT01000282">
    <property type="protein sequence ID" value="KZX10272.1"/>
    <property type="molecule type" value="Genomic_DNA"/>
</dbReference>
<dbReference type="SUPFAM" id="SSF52402">
    <property type="entry name" value="Adenine nucleotide alpha hydrolases-like"/>
    <property type="match status" value="1"/>
</dbReference>
<evidence type="ECO:0000256" key="1">
    <source>
        <dbReference type="ARBA" id="ARBA00008791"/>
    </source>
</evidence>
<dbReference type="CDD" id="cd00293">
    <property type="entry name" value="USP-like"/>
    <property type="match status" value="1"/>
</dbReference>